<dbReference type="InterPro" id="IPR050270">
    <property type="entry name" value="DegV_domain_contain"/>
</dbReference>
<organism evidence="2 3">
    <name type="scientific">Sporotomaculum syntrophicum</name>
    <dbReference type="NCBI Taxonomy" id="182264"/>
    <lineage>
        <taxon>Bacteria</taxon>
        <taxon>Bacillati</taxon>
        <taxon>Bacillota</taxon>
        <taxon>Clostridia</taxon>
        <taxon>Eubacteriales</taxon>
        <taxon>Desulfallaceae</taxon>
        <taxon>Sporotomaculum</taxon>
    </lineage>
</organism>
<dbReference type="OrthoDB" id="9780216at2"/>
<dbReference type="RefSeq" id="WP_161823051.1">
    <property type="nucleotide sequence ID" value="NZ_LSRS01000007.1"/>
</dbReference>
<dbReference type="Gene3D" id="3.40.50.10170">
    <property type="match status" value="1"/>
</dbReference>
<dbReference type="PANTHER" id="PTHR33434:SF2">
    <property type="entry name" value="FATTY ACID-BINDING PROTEIN TM_1468"/>
    <property type="match status" value="1"/>
</dbReference>
<dbReference type="InterPro" id="IPR003797">
    <property type="entry name" value="DegV"/>
</dbReference>
<evidence type="ECO:0000313" key="3">
    <source>
        <dbReference type="Proteomes" id="UP000798488"/>
    </source>
</evidence>
<protein>
    <submittedName>
        <fullName evidence="2">DegV domain-containing protein</fullName>
    </submittedName>
</protein>
<dbReference type="Pfam" id="PF02645">
    <property type="entry name" value="DegV"/>
    <property type="match status" value="1"/>
</dbReference>
<dbReference type="AlphaFoldDB" id="A0A9D2WNR5"/>
<dbReference type="GO" id="GO:0008289">
    <property type="term" value="F:lipid binding"/>
    <property type="evidence" value="ECO:0007669"/>
    <property type="project" value="UniProtKB-KW"/>
</dbReference>
<accession>A0A9D2WNR5</accession>
<comment type="caution">
    <text evidence="2">The sequence shown here is derived from an EMBL/GenBank/DDBJ whole genome shotgun (WGS) entry which is preliminary data.</text>
</comment>
<reference evidence="2" key="1">
    <citation type="submission" date="2016-02" db="EMBL/GenBank/DDBJ databases">
        <title>Draft Genome Sequence of Sporotomaculum syntrophicum Strain FB, a Syntrophic Benzoate Degrader.</title>
        <authorList>
            <person name="Nobu M.K."/>
            <person name="Narihiro T."/>
            <person name="Qiu Y.-L."/>
            <person name="Ohashi A."/>
            <person name="Liu W.-T."/>
            <person name="Yuji S."/>
        </authorList>
    </citation>
    <scope>NUCLEOTIDE SEQUENCE</scope>
    <source>
        <strain evidence="2">FB</strain>
    </source>
</reference>
<dbReference type="InterPro" id="IPR043168">
    <property type="entry name" value="DegV_C"/>
</dbReference>
<proteinExistence type="predicted"/>
<dbReference type="EMBL" id="LSRS01000007">
    <property type="protein sequence ID" value="KAF1084121.1"/>
    <property type="molecule type" value="Genomic_DNA"/>
</dbReference>
<name>A0A9D2WNR5_9FIRM</name>
<dbReference type="Gene3D" id="3.30.1180.10">
    <property type="match status" value="1"/>
</dbReference>
<gene>
    <name evidence="2" type="ORF">SPSYN_02774</name>
</gene>
<dbReference type="NCBIfam" id="TIGR00762">
    <property type="entry name" value="DegV"/>
    <property type="match status" value="1"/>
</dbReference>
<sequence>MAKVRIVTDSTADLPQELVNKHNITVVPLKVYFGVQCYIDGVDLSAPEFYSRLVASKDLPTTSQPSPTEFVTYYRPLVDQGEDIVSIHISAALSGTLQSAQLAKTMLNYSGLEIVDSRAVSVVLGMLVLAAARAAEAGRSRAEVVALVQDIIAAHRVYFMVDTLEYLQRGGRIGKAKAFLGTILNVKPVCTIIDGVINPYEKVRGRNKAVSRLVQLLAEQYRDTGPLFCFMAHGNDPGGMQFLDGVVREKLDCREILSSQMGSVVGTHAGPGILGIVVCPYKYMHV</sequence>
<dbReference type="PROSITE" id="PS51482">
    <property type="entry name" value="DEGV"/>
    <property type="match status" value="1"/>
</dbReference>
<evidence type="ECO:0000256" key="1">
    <source>
        <dbReference type="ARBA" id="ARBA00023121"/>
    </source>
</evidence>
<dbReference type="Proteomes" id="UP000798488">
    <property type="component" value="Unassembled WGS sequence"/>
</dbReference>
<keyword evidence="1" id="KW-0446">Lipid-binding</keyword>
<dbReference type="PANTHER" id="PTHR33434">
    <property type="entry name" value="DEGV DOMAIN-CONTAINING PROTEIN DR_1986-RELATED"/>
    <property type="match status" value="1"/>
</dbReference>
<keyword evidence="3" id="KW-1185">Reference proteome</keyword>
<evidence type="ECO:0000313" key="2">
    <source>
        <dbReference type="EMBL" id="KAF1084121.1"/>
    </source>
</evidence>
<dbReference type="SUPFAM" id="SSF82549">
    <property type="entry name" value="DAK1/DegV-like"/>
    <property type="match status" value="1"/>
</dbReference>